<dbReference type="EMBL" id="FJUX01000133">
    <property type="protein sequence ID" value="CZT10840.1"/>
    <property type="molecule type" value="Genomic_DNA"/>
</dbReference>
<organism evidence="2 3">
    <name type="scientific">Rhynchosporium agropyri</name>
    <dbReference type="NCBI Taxonomy" id="914238"/>
    <lineage>
        <taxon>Eukaryota</taxon>
        <taxon>Fungi</taxon>
        <taxon>Dikarya</taxon>
        <taxon>Ascomycota</taxon>
        <taxon>Pezizomycotina</taxon>
        <taxon>Leotiomycetes</taxon>
        <taxon>Helotiales</taxon>
        <taxon>Ploettnerulaceae</taxon>
        <taxon>Rhynchosporium</taxon>
    </lineage>
</organism>
<dbReference type="InterPro" id="IPR019240">
    <property type="entry name" value="DUF2196"/>
</dbReference>
<feature type="compositionally biased region" description="Polar residues" evidence="1">
    <location>
        <begin position="40"/>
        <end position="50"/>
    </location>
</feature>
<reference evidence="3" key="1">
    <citation type="submission" date="2016-03" db="EMBL/GenBank/DDBJ databases">
        <authorList>
            <person name="Guldener U."/>
        </authorList>
    </citation>
    <scope>NUCLEOTIDE SEQUENCE [LARGE SCALE GENOMIC DNA]</scope>
    <source>
        <strain evidence="3">04CH-RAC-A.6.1</strain>
    </source>
</reference>
<keyword evidence="3" id="KW-1185">Reference proteome</keyword>
<evidence type="ECO:0008006" key="4">
    <source>
        <dbReference type="Google" id="ProtNLM"/>
    </source>
</evidence>
<accession>A0A1E1LK19</accession>
<dbReference type="PANTHER" id="PTHR40069">
    <property type="entry name" value="YWBE PROTEIN"/>
    <property type="match status" value="1"/>
</dbReference>
<evidence type="ECO:0000313" key="2">
    <source>
        <dbReference type="EMBL" id="CZT10840.1"/>
    </source>
</evidence>
<gene>
    <name evidence="2" type="ORF">RAG0_15191</name>
</gene>
<protein>
    <recommendedName>
        <fullName evidence="4">UBZ4-type domain-containing protein</fullName>
    </recommendedName>
</protein>
<feature type="region of interest" description="Disordered" evidence="1">
    <location>
        <begin position="1"/>
        <end position="50"/>
    </location>
</feature>
<sequence>MNSSRHANRAARGEMSTRGRGQGRGNRQRGGLNDRPNFSPGPSNVPTTQHVFPGASVSIILKIDQPTGRQVQGTVAELLTRGNHPRGIKVRLQDGRVGRVQKMASEEEARTGSAGMSGLGRNGEASERVESGGLQISNMGGQSGGFATGNYGDYRLHDPDQPPASELSLEDYVVTKGQKKNRRVKSTLDSEAMEQSQIPASDGTTLELATTVCPVCGEFEGDEVAVAHHVNAHFD</sequence>
<evidence type="ECO:0000256" key="1">
    <source>
        <dbReference type="SAM" id="MobiDB-lite"/>
    </source>
</evidence>
<feature type="region of interest" description="Disordered" evidence="1">
    <location>
        <begin position="104"/>
        <end position="125"/>
    </location>
</feature>
<dbReference type="PANTHER" id="PTHR40069:SF1">
    <property type="entry name" value="YWBE PROTEIN"/>
    <property type="match status" value="1"/>
</dbReference>
<dbReference type="Pfam" id="PF09962">
    <property type="entry name" value="DUF2196"/>
    <property type="match status" value="1"/>
</dbReference>
<evidence type="ECO:0000313" key="3">
    <source>
        <dbReference type="Proteomes" id="UP000178912"/>
    </source>
</evidence>
<proteinExistence type="predicted"/>
<dbReference type="OrthoDB" id="20105at2759"/>
<dbReference type="AlphaFoldDB" id="A0A1E1LK19"/>
<name>A0A1E1LK19_9HELO</name>
<dbReference type="NCBIfam" id="TIGR03833">
    <property type="entry name" value="YwbE family protein"/>
    <property type="match status" value="1"/>
</dbReference>
<dbReference type="Proteomes" id="UP000178912">
    <property type="component" value="Unassembled WGS sequence"/>
</dbReference>